<dbReference type="InterPro" id="IPR011146">
    <property type="entry name" value="HIT-like"/>
</dbReference>
<name>A0ABT1L8Z2_9HYPH</name>
<reference evidence="3 4" key="1">
    <citation type="submission" date="2022-07" db="EMBL/GenBank/DDBJ databases">
        <authorList>
            <person name="Li W.-J."/>
            <person name="Deng Q.-Q."/>
        </authorList>
    </citation>
    <scope>NUCLEOTIDE SEQUENCE [LARGE SCALE GENOMIC DNA]</scope>
    <source>
        <strain evidence="3 4">SYSU M60028</strain>
    </source>
</reference>
<feature type="domain" description="HIT" evidence="2">
    <location>
        <begin position="1"/>
        <end position="36"/>
    </location>
</feature>
<dbReference type="Proteomes" id="UP001205890">
    <property type="component" value="Unassembled WGS sequence"/>
</dbReference>
<protein>
    <recommendedName>
        <fullName evidence="2">HIT domain-containing protein</fullName>
    </recommendedName>
</protein>
<dbReference type="InterPro" id="IPR036265">
    <property type="entry name" value="HIT-like_sf"/>
</dbReference>
<dbReference type="PROSITE" id="PS51084">
    <property type="entry name" value="HIT_2"/>
    <property type="match status" value="1"/>
</dbReference>
<organism evidence="3 4">
    <name type="scientific">Alsobacter ponti</name>
    <dbReference type="NCBI Taxonomy" id="2962936"/>
    <lineage>
        <taxon>Bacteria</taxon>
        <taxon>Pseudomonadati</taxon>
        <taxon>Pseudomonadota</taxon>
        <taxon>Alphaproteobacteria</taxon>
        <taxon>Hyphomicrobiales</taxon>
        <taxon>Alsobacteraceae</taxon>
        <taxon>Alsobacter</taxon>
    </lineage>
</organism>
<sequence>MRDEFAPRKINLASLGTAAPHLHVHIVPRFEDDPTFPDPVWNAPVRTTTRTLPDGVRDRLRRRLADQFGEGAS</sequence>
<evidence type="ECO:0000259" key="2">
    <source>
        <dbReference type="PROSITE" id="PS51084"/>
    </source>
</evidence>
<gene>
    <name evidence="3" type="ORF">NK718_02720</name>
</gene>
<feature type="short sequence motif" description="Histidine triad motif" evidence="1">
    <location>
        <begin position="21"/>
        <end position="25"/>
    </location>
</feature>
<keyword evidence="4" id="KW-1185">Reference proteome</keyword>
<dbReference type="Gene3D" id="3.30.428.10">
    <property type="entry name" value="HIT-like"/>
    <property type="match status" value="1"/>
</dbReference>
<proteinExistence type="predicted"/>
<evidence type="ECO:0000313" key="3">
    <source>
        <dbReference type="EMBL" id="MCP8937416.1"/>
    </source>
</evidence>
<accession>A0ABT1L8Z2</accession>
<comment type="caution">
    <text evidence="3">The sequence shown here is derived from an EMBL/GenBank/DDBJ whole genome shotgun (WGS) entry which is preliminary data.</text>
</comment>
<dbReference type="RefSeq" id="WP_254738386.1">
    <property type="nucleotide sequence ID" value="NZ_JANCLU010000002.1"/>
</dbReference>
<dbReference type="SUPFAM" id="SSF54197">
    <property type="entry name" value="HIT-like"/>
    <property type="match status" value="1"/>
</dbReference>
<evidence type="ECO:0000313" key="4">
    <source>
        <dbReference type="Proteomes" id="UP001205890"/>
    </source>
</evidence>
<dbReference type="EMBL" id="JANCLU010000002">
    <property type="protein sequence ID" value="MCP8937416.1"/>
    <property type="molecule type" value="Genomic_DNA"/>
</dbReference>
<evidence type="ECO:0000256" key="1">
    <source>
        <dbReference type="PROSITE-ProRule" id="PRU00464"/>
    </source>
</evidence>